<dbReference type="AlphaFoldDB" id="A0A0U5ALB7"/>
<evidence type="ECO:0008006" key="3">
    <source>
        <dbReference type="Google" id="ProtNLM"/>
    </source>
</evidence>
<dbReference type="GO" id="GO:0006231">
    <property type="term" value="P:dTMP biosynthetic process"/>
    <property type="evidence" value="ECO:0007669"/>
    <property type="project" value="InterPro"/>
</dbReference>
<dbReference type="GO" id="GO:0070402">
    <property type="term" value="F:NADPH binding"/>
    <property type="evidence" value="ECO:0007669"/>
    <property type="project" value="TreeGrafter"/>
</dbReference>
<keyword evidence="2" id="KW-1185">Reference proteome</keyword>
<protein>
    <recommendedName>
        <fullName evidence="3">FAD-dependent thymidylate synthase</fullName>
    </recommendedName>
</protein>
<dbReference type="GO" id="GO:0050660">
    <property type="term" value="F:flavin adenine dinucleotide binding"/>
    <property type="evidence" value="ECO:0007669"/>
    <property type="project" value="InterPro"/>
</dbReference>
<gene>
    <name evidence="1" type="ORF">THC_0276</name>
</gene>
<dbReference type="Gene3D" id="3.30.1360.170">
    <property type="match status" value="1"/>
</dbReference>
<evidence type="ECO:0000313" key="2">
    <source>
        <dbReference type="Proteomes" id="UP000068196"/>
    </source>
</evidence>
<organism evidence="1 2">
    <name type="scientific">Caldimicrobium thiodismutans</name>
    <dbReference type="NCBI Taxonomy" id="1653476"/>
    <lineage>
        <taxon>Bacteria</taxon>
        <taxon>Pseudomonadati</taxon>
        <taxon>Thermodesulfobacteriota</taxon>
        <taxon>Thermodesulfobacteria</taxon>
        <taxon>Thermodesulfobacteriales</taxon>
        <taxon>Thermodesulfobacteriaceae</taxon>
        <taxon>Caldimicrobium</taxon>
    </lineage>
</organism>
<reference evidence="1 2" key="1">
    <citation type="journal article" date="2016" name="Int. J. Syst. Evol. Microbiol.">
        <title>Caldimicrobium thiodismutans sp. nov., a sulfur-disproportionating bacterium isolated from a hot spring, and emended description of the genus Caldimicrobium.</title>
        <authorList>
            <person name="Kojima H."/>
            <person name="Umezawa K."/>
            <person name="Fukui M."/>
        </authorList>
    </citation>
    <scope>NUCLEOTIDE SEQUENCE [LARGE SCALE GENOMIC DNA]</scope>
    <source>
        <strain evidence="1 2">TF1</strain>
    </source>
</reference>
<dbReference type="Pfam" id="PF02511">
    <property type="entry name" value="Thy1"/>
    <property type="match status" value="1"/>
</dbReference>
<dbReference type="Proteomes" id="UP000068196">
    <property type="component" value="Chromosome"/>
</dbReference>
<evidence type="ECO:0000313" key="1">
    <source>
        <dbReference type="EMBL" id="BAU22674.1"/>
    </source>
</evidence>
<dbReference type="STRING" id="1653476.THC_0276"/>
<dbReference type="GO" id="GO:0004799">
    <property type="term" value="F:thymidylate synthase activity"/>
    <property type="evidence" value="ECO:0007669"/>
    <property type="project" value="TreeGrafter"/>
</dbReference>
<dbReference type="EMBL" id="AP014945">
    <property type="protein sequence ID" value="BAU22674.1"/>
    <property type="molecule type" value="Genomic_DNA"/>
</dbReference>
<dbReference type="KEGG" id="cthi:THC_0276"/>
<dbReference type="InterPro" id="IPR003669">
    <property type="entry name" value="Thymidylate_synthase_ThyX"/>
</dbReference>
<dbReference type="RefSeq" id="WP_068512238.1">
    <property type="nucleotide sequence ID" value="NZ_AP014945.1"/>
</dbReference>
<dbReference type="PANTHER" id="PTHR34934">
    <property type="entry name" value="FLAVIN-DEPENDENT THYMIDYLATE SYNTHASE"/>
    <property type="match status" value="1"/>
</dbReference>
<sequence length="315" mass="37102">MNLEKLRKKQRILINKVYENLDRSTLQVFIFFSYLGARICYAESHPLSLFEEEKFRDFERFKSFLLHLKKAGHFSVFAHTPIFINTSGFSLEDKFDLASTFFKVFWDEEKGLALFNLRHLAENLDDQTFLYLINTEPALEEIEVSLARNSRILYQGLLSELKNELLYEEKSLFAEPEIIILKSRKGDPFNWIGVITHNFSRIFSHQFVRHTWLNFNQRSHRYTKVDKFVIPKAFTESQVKLYEETIKNGMAIYEELCKNMKRESARFIVPQGVATTVLATGPELVWRDFISKRAIPQAQEEIRDLAIFLKESLGF</sequence>
<dbReference type="InterPro" id="IPR036098">
    <property type="entry name" value="Thymidylate_synthase_ThyX_sf"/>
</dbReference>
<reference evidence="2" key="2">
    <citation type="journal article" date="2016" name="Int. J. Syst. Evol. Microbiol.">
        <title>Caldimicrobium thiodismutans sp. nov., a sulfur-disproportionating bacterium isolated from a hot spring.</title>
        <authorList>
            <person name="Kojima H."/>
            <person name="Umezawa K."/>
            <person name="Fukui M."/>
        </authorList>
    </citation>
    <scope>NUCLEOTIDE SEQUENCE [LARGE SCALE GENOMIC DNA]</scope>
    <source>
        <strain evidence="2">TF1</strain>
    </source>
</reference>
<dbReference type="GO" id="GO:0050797">
    <property type="term" value="F:thymidylate synthase (FAD) activity"/>
    <property type="evidence" value="ECO:0007669"/>
    <property type="project" value="InterPro"/>
</dbReference>
<dbReference type="PROSITE" id="PS51331">
    <property type="entry name" value="THYX"/>
    <property type="match status" value="1"/>
</dbReference>
<dbReference type="CDD" id="cd20175">
    <property type="entry name" value="ThyX"/>
    <property type="match status" value="1"/>
</dbReference>
<proteinExistence type="predicted"/>
<accession>A0A0U5ALB7</accession>
<dbReference type="PANTHER" id="PTHR34934:SF1">
    <property type="entry name" value="FLAVIN-DEPENDENT THYMIDYLATE SYNTHASE"/>
    <property type="match status" value="1"/>
</dbReference>
<dbReference type="SUPFAM" id="SSF69796">
    <property type="entry name" value="Thymidylate synthase-complementing protein Thy1"/>
    <property type="match status" value="1"/>
</dbReference>
<name>A0A0U5ALB7_9BACT</name>
<dbReference type="OrthoDB" id="9780625at2"/>